<dbReference type="Gene3D" id="3.40.430.10">
    <property type="entry name" value="Dihydrofolate Reductase, subunit A"/>
    <property type="match status" value="1"/>
</dbReference>
<reference evidence="2 3" key="1">
    <citation type="submission" date="2020-07" db="EMBL/GenBank/DDBJ databases">
        <title>Genome of Haloechinothrix sp.</title>
        <authorList>
            <person name="Tang S.-K."/>
            <person name="Yang L."/>
            <person name="Zhu W.-Y."/>
        </authorList>
    </citation>
    <scope>NUCLEOTIDE SEQUENCE [LARGE SCALE GENOMIC DNA]</scope>
    <source>
        <strain evidence="2 3">YIM 98757</strain>
    </source>
</reference>
<dbReference type="EMBL" id="JACCKD010000012">
    <property type="protein sequence ID" value="MBA0128309.1"/>
    <property type="molecule type" value="Genomic_DNA"/>
</dbReference>
<dbReference type="SUPFAM" id="SSF53597">
    <property type="entry name" value="Dihydrofolate reductase-like"/>
    <property type="match status" value="1"/>
</dbReference>
<name>A0A838AG89_9PSEU</name>
<evidence type="ECO:0000259" key="1">
    <source>
        <dbReference type="Pfam" id="PF01872"/>
    </source>
</evidence>
<evidence type="ECO:0000313" key="2">
    <source>
        <dbReference type="EMBL" id="MBA0128309.1"/>
    </source>
</evidence>
<sequence>MGTVVVDISMSLDGFVAAAGADAENGLGAGGQPIHAWVHAAHESPRDAEVLDSAFAATGAVVMGRRLFDFVDGPNGWKDDVGYGYVQDQSTAPPNFVVTHRPPAETRLRSGFTFVTGGVARAVEQARATAGDREVVVMGGASVCRQSIQAGLVDEIRIHLSPILVGSGTRLFDGDEGRLTGLEQYRVIETPYATHLYYRLAR</sequence>
<feature type="domain" description="Bacterial bifunctional deaminase-reductase C-terminal" evidence="1">
    <location>
        <begin position="3"/>
        <end position="176"/>
    </location>
</feature>
<dbReference type="InterPro" id="IPR002734">
    <property type="entry name" value="RibDG_C"/>
</dbReference>
<dbReference type="PANTHER" id="PTHR38011:SF12">
    <property type="entry name" value="BIFUNCTIONAL DEAMINASE-REDUCTASE DOMAIN PROTEIN"/>
    <property type="match status" value="1"/>
</dbReference>
<protein>
    <submittedName>
        <fullName evidence="2">Dihydrofolate reductase family protein</fullName>
    </submittedName>
</protein>
<evidence type="ECO:0000313" key="3">
    <source>
        <dbReference type="Proteomes" id="UP000582974"/>
    </source>
</evidence>
<dbReference type="RefSeq" id="WP_180895113.1">
    <property type="nucleotide sequence ID" value="NZ_JACCKD010000012.1"/>
</dbReference>
<dbReference type="PANTHER" id="PTHR38011">
    <property type="entry name" value="DIHYDROFOLATE REDUCTASE FAMILY PROTEIN (AFU_ORTHOLOGUE AFUA_8G06820)"/>
    <property type="match status" value="1"/>
</dbReference>
<dbReference type="Proteomes" id="UP000582974">
    <property type="component" value="Unassembled WGS sequence"/>
</dbReference>
<organism evidence="2 3">
    <name type="scientific">Haloechinothrix aidingensis</name>
    <dbReference type="NCBI Taxonomy" id="2752311"/>
    <lineage>
        <taxon>Bacteria</taxon>
        <taxon>Bacillati</taxon>
        <taxon>Actinomycetota</taxon>
        <taxon>Actinomycetes</taxon>
        <taxon>Pseudonocardiales</taxon>
        <taxon>Pseudonocardiaceae</taxon>
        <taxon>Haloechinothrix</taxon>
    </lineage>
</organism>
<keyword evidence="3" id="KW-1185">Reference proteome</keyword>
<dbReference type="GO" id="GO:0008703">
    <property type="term" value="F:5-amino-6-(5-phosphoribosylamino)uracil reductase activity"/>
    <property type="evidence" value="ECO:0007669"/>
    <property type="project" value="InterPro"/>
</dbReference>
<dbReference type="AlphaFoldDB" id="A0A838AG89"/>
<proteinExistence type="predicted"/>
<gene>
    <name evidence="2" type="ORF">H0B56_22415</name>
</gene>
<dbReference type="GO" id="GO:0009231">
    <property type="term" value="P:riboflavin biosynthetic process"/>
    <property type="evidence" value="ECO:0007669"/>
    <property type="project" value="InterPro"/>
</dbReference>
<dbReference type="InterPro" id="IPR024072">
    <property type="entry name" value="DHFR-like_dom_sf"/>
</dbReference>
<dbReference type="InterPro" id="IPR050765">
    <property type="entry name" value="Riboflavin_Biosynth_HTPR"/>
</dbReference>
<dbReference type="Pfam" id="PF01872">
    <property type="entry name" value="RibD_C"/>
    <property type="match status" value="1"/>
</dbReference>
<comment type="caution">
    <text evidence="2">The sequence shown here is derived from an EMBL/GenBank/DDBJ whole genome shotgun (WGS) entry which is preliminary data.</text>
</comment>
<accession>A0A838AG89</accession>